<evidence type="ECO:0000313" key="2">
    <source>
        <dbReference type="EMBL" id="PJF17153.1"/>
    </source>
</evidence>
<dbReference type="OrthoDB" id="7406936at2759"/>
<keyword evidence="3" id="KW-1185">Reference proteome</keyword>
<gene>
    <name evidence="2" type="ORF">PSACC_03044</name>
</gene>
<reference evidence="2 3" key="1">
    <citation type="submission" date="2016-10" db="EMBL/GenBank/DDBJ databases">
        <title>The genome of Paramicrosporidium saccamoebae is the missing link in understanding Cryptomycota and Microsporidia evolution.</title>
        <authorList>
            <person name="Quandt C.A."/>
            <person name="Beaudet D."/>
            <person name="Corsaro D."/>
            <person name="Michel R."/>
            <person name="Corradi N."/>
            <person name="James T."/>
        </authorList>
    </citation>
    <scope>NUCLEOTIDE SEQUENCE [LARGE SCALE GENOMIC DNA]</scope>
    <source>
        <strain evidence="2 3">KSL3</strain>
    </source>
</reference>
<evidence type="ECO:0000313" key="3">
    <source>
        <dbReference type="Proteomes" id="UP000240830"/>
    </source>
</evidence>
<comment type="caution">
    <text evidence="2">The sequence shown here is derived from an EMBL/GenBank/DDBJ whole genome shotgun (WGS) entry which is preliminary data.</text>
</comment>
<organism evidence="2 3">
    <name type="scientific">Paramicrosporidium saccamoebae</name>
    <dbReference type="NCBI Taxonomy" id="1246581"/>
    <lineage>
        <taxon>Eukaryota</taxon>
        <taxon>Fungi</taxon>
        <taxon>Fungi incertae sedis</taxon>
        <taxon>Cryptomycota</taxon>
        <taxon>Cryptomycota incertae sedis</taxon>
        <taxon>Paramicrosporidium</taxon>
    </lineage>
</organism>
<sequence length="710" mass="80405">MHAFIALQFLTFLFWGVLSSPLPQLSSPDDSVEDESSSIGDIRGDMAALTLNTDARVTAQIQSPISQYARYEKQKLRKLARAVRAKLEARYPKCLRGLWTFDGVSLGLPALERALHEAIVKKGVEPMCACEMLGSSAAWSLGPSELFQQSLTNGYQNVLKCLLAIPLRRWESPFMAHLFVALSYKSDWYDSDLWHALWVNSYFGIYMDALYASGNALLFEILPRLPRRDSTSLRKLCPGLFWTFFGVVARHDAVGTIKYLTDQLDLSAICEKKAELIDYDAIKIIDFLCSKDASFKSSMATVERLERDEHLNTDHLSNEHLNTDHLSNENLGADHLSIEHLGAEHLSIEHPSAEQLNIVNPSAEQLSTENSFTEHLITERLITKHLITRHLVTKHSSTENPTTEQSINIPSIAKQQTTLAQHADVDYIKNYELWKLALVTSTRIIIERMKKCDKSYKTKHNQARPLTLDALVGAELEKGTDALCLLDMIRGNVNFQLTPSILLSSSYLARYFNIFFCIQAFSLSSFENQAVAHSYIATIYKTSCYDQDLWMRLWLSSRFDQHQEIIYATLNVKFLTDLHQLPRNPEIILPAHTAERFFEVLSSVAISDALKFLKYFESNYGLDLTKVAKHLDTFITNGARKIVEYLVTQDCVKLGPDEVRLAIHNDKVNIVALAVQFGHVLSEEDFIQALTSRSPDCAGFFSEYFKSPKP</sequence>
<evidence type="ECO:0000256" key="1">
    <source>
        <dbReference type="SAM" id="SignalP"/>
    </source>
</evidence>
<protein>
    <submittedName>
        <fullName evidence="2">Uncharacterized protein</fullName>
    </submittedName>
</protein>
<keyword evidence="1" id="KW-0732">Signal</keyword>
<name>A0A2H9TH99_9FUNG</name>
<dbReference type="Proteomes" id="UP000240830">
    <property type="component" value="Unassembled WGS sequence"/>
</dbReference>
<feature type="signal peptide" evidence="1">
    <location>
        <begin position="1"/>
        <end position="19"/>
    </location>
</feature>
<feature type="chain" id="PRO_5014165045" evidence="1">
    <location>
        <begin position="20"/>
        <end position="710"/>
    </location>
</feature>
<dbReference type="EMBL" id="MTSL01000189">
    <property type="protein sequence ID" value="PJF17153.1"/>
    <property type="molecule type" value="Genomic_DNA"/>
</dbReference>
<accession>A0A2H9TH99</accession>
<proteinExistence type="predicted"/>
<dbReference type="AlphaFoldDB" id="A0A2H9TH99"/>